<name>A0A5M3MFB2_CONPW</name>
<dbReference type="Proteomes" id="UP000053558">
    <property type="component" value="Unassembled WGS sequence"/>
</dbReference>
<accession>A0A5M3MFB2</accession>
<dbReference type="KEGG" id="cput:CONPUDRAFT_75504"/>
<evidence type="ECO:0000313" key="2">
    <source>
        <dbReference type="Proteomes" id="UP000053558"/>
    </source>
</evidence>
<protein>
    <submittedName>
        <fullName evidence="1">Uncharacterized protein</fullName>
    </submittedName>
</protein>
<comment type="caution">
    <text evidence="1">The sequence shown here is derived from an EMBL/GenBank/DDBJ whole genome shotgun (WGS) entry which is preliminary data.</text>
</comment>
<reference evidence="2" key="1">
    <citation type="journal article" date="2012" name="Science">
        <title>The Paleozoic origin of enzymatic lignin decomposition reconstructed from 31 fungal genomes.</title>
        <authorList>
            <person name="Floudas D."/>
            <person name="Binder M."/>
            <person name="Riley R."/>
            <person name="Barry K."/>
            <person name="Blanchette R.A."/>
            <person name="Henrissat B."/>
            <person name="Martinez A.T."/>
            <person name="Otillar R."/>
            <person name="Spatafora J.W."/>
            <person name="Yadav J.S."/>
            <person name="Aerts A."/>
            <person name="Benoit I."/>
            <person name="Boyd A."/>
            <person name="Carlson A."/>
            <person name="Copeland A."/>
            <person name="Coutinho P.M."/>
            <person name="de Vries R.P."/>
            <person name="Ferreira P."/>
            <person name="Findley K."/>
            <person name="Foster B."/>
            <person name="Gaskell J."/>
            <person name="Glotzer D."/>
            <person name="Gorecki P."/>
            <person name="Heitman J."/>
            <person name="Hesse C."/>
            <person name="Hori C."/>
            <person name="Igarashi K."/>
            <person name="Jurgens J.A."/>
            <person name="Kallen N."/>
            <person name="Kersten P."/>
            <person name="Kohler A."/>
            <person name="Kuees U."/>
            <person name="Kumar T.K.A."/>
            <person name="Kuo A."/>
            <person name="LaButti K."/>
            <person name="Larrondo L.F."/>
            <person name="Lindquist E."/>
            <person name="Ling A."/>
            <person name="Lombard V."/>
            <person name="Lucas S."/>
            <person name="Lundell T."/>
            <person name="Martin R."/>
            <person name="McLaughlin D.J."/>
            <person name="Morgenstern I."/>
            <person name="Morin E."/>
            <person name="Murat C."/>
            <person name="Nagy L.G."/>
            <person name="Nolan M."/>
            <person name="Ohm R.A."/>
            <person name="Patyshakuliyeva A."/>
            <person name="Rokas A."/>
            <person name="Ruiz-Duenas F.J."/>
            <person name="Sabat G."/>
            <person name="Salamov A."/>
            <person name="Samejima M."/>
            <person name="Schmutz J."/>
            <person name="Slot J.C."/>
            <person name="St John F."/>
            <person name="Stenlid J."/>
            <person name="Sun H."/>
            <person name="Sun S."/>
            <person name="Syed K."/>
            <person name="Tsang A."/>
            <person name="Wiebenga A."/>
            <person name="Young D."/>
            <person name="Pisabarro A."/>
            <person name="Eastwood D.C."/>
            <person name="Martin F."/>
            <person name="Cullen D."/>
            <person name="Grigoriev I.V."/>
            <person name="Hibbett D.S."/>
        </authorList>
    </citation>
    <scope>NUCLEOTIDE SEQUENCE [LARGE SCALE GENOMIC DNA]</scope>
    <source>
        <strain evidence="2">RWD-64-598 SS2</strain>
    </source>
</reference>
<evidence type="ECO:0000313" key="1">
    <source>
        <dbReference type="EMBL" id="EIW77686.1"/>
    </source>
</evidence>
<sequence>MVQYVKTVKIHYGFQWAPGTVDINGKMGGEYVYIIPEFTSNRAEAASLFSFTKTHTKDFCAGDISKGDGKEWFRYIVAYYTFGAHAAITSVWISKNRDTTEGDGRTEDFNKGRGGDFLYLCWEYEKNTSHSLSIPLFTMFPGWVVLHHLLKNKAVTADHPYYTVDESRDNLPENQLFNVRLGNLVFSQDSVAPIFSNNTSEEVVKMINELLDIPNLEDRRRVIEARFKELNVVPIRRHSGDQFTDQLVLSLDNRRLVVMRSVLPEDSMIAVRVAPRGEREKIKWRWTSNDEGFWIKVRSAHRPPPKHDEL</sequence>
<dbReference type="OrthoDB" id="1046782at2759"/>
<organism evidence="1 2">
    <name type="scientific">Coniophora puteana (strain RWD-64-598)</name>
    <name type="common">Brown rot fungus</name>
    <dbReference type="NCBI Taxonomy" id="741705"/>
    <lineage>
        <taxon>Eukaryota</taxon>
        <taxon>Fungi</taxon>
        <taxon>Dikarya</taxon>
        <taxon>Basidiomycota</taxon>
        <taxon>Agaricomycotina</taxon>
        <taxon>Agaricomycetes</taxon>
        <taxon>Agaricomycetidae</taxon>
        <taxon>Boletales</taxon>
        <taxon>Coniophorineae</taxon>
        <taxon>Coniophoraceae</taxon>
        <taxon>Coniophora</taxon>
    </lineage>
</organism>
<gene>
    <name evidence="1" type="ORF">CONPUDRAFT_75504</name>
</gene>
<dbReference type="EMBL" id="JH711583">
    <property type="protein sequence ID" value="EIW77686.1"/>
    <property type="molecule type" value="Genomic_DNA"/>
</dbReference>
<dbReference type="AlphaFoldDB" id="A0A5M3MFB2"/>
<dbReference type="RefSeq" id="XP_007771869.1">
    <property type="nucleotide sequence ID" value="XM_007773679.1"/>
</dbReference>
<dbReference type="GeneID" id="19209368"/>
<keyword evidence="2" id="KW-1185">Reference proteome</keyword>
<proteinExistence type="predicted"/>